<protein>
    <recommendedName>
        <fullName evidence="2">TPX2 central domain-containing protein</fullName>
    </recommendedName>
</protein>
<dbReference type="InterPro" id="IPR009675">
    <property type="entry name" value="TPX2_fam"/>
</dbReference>
<name>A0ABD3A0B6_9GENT</name>
<gene>
    <name evidence="3" type="ORF">ACH5RR_017031</name>
</gene>
<keyword evidence="4" id="KW-1185">Reference proteome</keyword>
<dbReference type="PANTHER" id="PTHR14326">
    <property type="entry name" value="TARGETING PROTEIN FOR XKLP2"/>
    <property type="match status" value="1"/>
</dbReference>
<dbReference type="AlphaFoldDB" id="A0ABD3A0B6"/>
<reference evidence="3 4" key="1">
    <citation type="submission" date="2024-11" db="EMBL/GenBank/DDBJ databases">
        <title>A near-complete genome assembly of Cinchona calisaya.</title>
        <authorList>
            <person name="Lian D.C."/>
            <person name="Zhao X.W."/>
            <person name="Wei L."/>
        </authorList>
    </citation>
    <scope>NUCLEOTIDE SEQUENCE [LARGE SCALE GENOMIC DNA]</scope>
    <source>
        <tissue evidence="3">Nenye</tissue>
    </source>
</reference>
<accession>A0ABD3A0B6</accession>
<dbReference type="InterPro" id="IPR027330">
    <property type="entry name" value="TPX2_central_dom"/>
</dbReference>
<evidence type="ECO:0000259" key="2">
    <source>
        <dbReference type="Pfam" id="PF12214"/>
    </source>
</evidence>
<dbReference type="PANTHER" id="PTHR14326:SF47">
    <property type="entry name" value="PROTEIN TPX2-LIKE ISOFORM X1"/>
    <property type="match status" value="1"/>
</dbReference>
<dbReference type="Proteomes" id="UP001630127">
    <property type="component" value="Unassembled WGS sequence"/>
</dbReference>
<proteinExistence type="predicted"/>
<evidence type="ECO:0000256" key="1">
    <source>
        <dbReference type="SAM" id="MobiDB-lite"/>
    </source>
</evidence>
<dbReference type="EMBL" id="JBJUIK010000007">
    <property type="protein sequence ID" value="KAL3524197.1"/>
    <property type="molecule type" value="Genomic_DNA"/>
</dbReference>
<organism evidence="3 4">
    <name type="scientific">Cinchona calisaya</name>
    <dbReference type="NCBI Taxonomy" id="153742"/>
    <lineage>
        <taxon>Eukaryota</taxon>
        <taxon>Viridiplantae</taxon>
        <taxon>Streptophyta</taxon>
        <taxon>Embryophyta</taxon>
        <taxon>Tracheophyta</taxon>
        <taxon>Spermatophyta</taxon>
        <taxon>Magnoliopsida</taxon>
        <taxon>eudicotyledons</taxon>
        <taxon>Gunneridae</taxon>
        <taxon>Pentapetalae</taxon>
        <taxon>asterids</taxon>
        <taxon>lamiids</taxon>
        <taxon>Gentianales</taxon>
        <taxon>Rubiaceae</taxon>
        <taxon>Cinchonoideae</taxon>
        <taxon>Cinchoneae</taxon>
        <taxon>Cinchona</taxon>
    </lineage>
</organism>
<evidence type="ECO:0000313" key="3">
    <source>
        <dbReference type="EMBL" id="KAL3524197.1"/>
    </source>
</evidence>
<evidence type="ECO:0000313" key="4">
    <source>
        <dbReference type="Proteomes" id="UP001630127"/>
    </source>
</evidence>
<comment type="caution">
    <text evidence="3">The sequence shown here is derived from an EMBL/GenBank/DDBJ whole genome shotgun (WGS) entry which is preliminary data.</text>
</comment>
<sequence>MYMYIYTCIFEERKMDQEQEIEEESVDDYLEPLEIDWDYEFDAARFFDFSCPESHEDDQEAEHWFAIAGNYPASPLAVKLKSGGSIQGEVTVVTSSLDDGKSNSTDVVIGSEISRSKGIEGAMKSETTSVPRSSKPRSSTLMKPTASHLAKVNKATDSHSSHLHGRFQKSPVHEDERSLQKYPGLYNLATKRQKLEIGYLQKVSHLKHQALLLHKKSQKDGTVFAKTAHSRMNVTIPKEPELETLQRALSRRSKTNSESNGCSELEIQNLRTRSLNRKIFKSPMIVPPKKSKPREPVFQVFNLKTTERALQRSINNDMNLQSYPADLKRSCVLVRPTEVKENCKTSNSNDAVKQEKHETPLKIKGRSISNKIFPTNEETGGFESVGEEAIIAMESKLPKDQRHSQNPPTELFDKLSLRSELGSDTVSRPNTYVSNKGLKENAPDCFQPEFWRCVGKLKQCGSGREIPGTAYKSNMNRTLIR</sequence>
<dbReference type="Pfam" id="PF12214">
    <property type="entry name" value="TPX2_importin"/>
    <property type="match status" value="1"/>
</dbReference>
<feature type="compositionally biased region" description="Polar residues" evidence="1">
    <location>
        <begin position="125"/>
        <end position="142"/>
    </location>
</feature>
<feature type="region of interest" description="Disordered" evidence="1">
    <location>
        <begin position="118"/>
        <end position="178"/>
    </location>
</feature>
<feature type="domain" description="TPX2 central" evidence="2">
    <location>
        <begin position="233"/>
        <end position="394"/>
    </location>
</feature>